<evidence type="ECO:0000313" key="3">
    <source>
        <dbReference type="Proteomes" id="UP000001542"/>
    </source>
</evidence>
<dbReference type="EMBL" id="DS113665">
    <property type="protein sequence ID" value="EAX98699.1"/>
    <property type="molecule type" value="Genomic_DNA"/>
</dbReference>
<feature type="compositionally biased region" description="Acidic residues" evidence="1">
    <location>
        <begin position="99"/>
        <end position="140"/>
    </location>
</feature>
<organism evidence="2 3">
    <name type="scientific">Trichomonas vaginalis (strain ATCC PRA-98 / G3)</name>
    <dbReference type="NCBI Taxonomy" id="412133"/>
    <lineage>
        <taxon>Eukaryota</taxon>
        <taxon>Metamonada</taxon>
        <taxon>Parabasalia</taxon>
        <taxon>Trichomonadida</taxon>
        <taxon>Trichomonadidae</taxon>
        <taxon>Trichomonas</taxon>
    </lineage>
</organism>
<dbReference type="SMR" id="A2F8R9"/>
<protein>
    <submittedName>
        <fullName evidence="2">Uncharacterized protein</fullName>
    </submittedName>
</protein>
<feature type="region of interest" description="Disordered" evidence="1">
    <location>
        <begin position="88"/>
        <end position="163"/>
    </location>
</feature>
<reference evidence="2" key="1">
    <citation type="submission" date="2006-10" db="EMBL/GenBank/DDBJ databases">
        <authorList>
            <person name="Amadeo P."/>
            <person name="Zhao Q."/>
            <person name="Wortman J."/>
            <person name="Fraser-Liggett C."/>
            <person name="Carlton J."/>
        </authorList>
    </citation>
    <scope>NUCLEOTIDE SEQUENCE</scope>
    <source>
        <strain evidence="2">G3</strain>
    </source>
</reference>
<dbReference type="InParanoid" id="A2F8R9"/>
<dbReference type="VEuPathDB" id="TrichDB:TVAGG3_1032640"/>
<gene>
    <name evidence="2" type="ORF">TVAG_333630</name>
</gene>
<reference evidence="2" key="2">
    <citation type="journal article" date="2007" name="Science">
        <title>Draft genome sequence of the sexually transmitted pathogen Trichomonas vaginalis.</title>
        <authorList>
            <person name="Carlton J.M."/>
            <person name="Hirt R.P."/>
            <person name="Silva J.C."/>
            <person name="Delcher A.L."/>
            <person name="Schatz M."/>
            <person name="Zhao Q."/>
            <person name="Wortman J.R."/>
            <person name="Bidwell S.L."/>
            <person name="Alsmark U.C.M."/>
            <person name="Besteiro S."/>
            <person name="Sicheritz-Ponten T."/>
            <person name="Noel C.J."/>
            <person name="Dacks J.B."/>
            <person name="Foster P.G."/>
            <person name="Simillion C."/>
            <person name="Van de Peer Y."/>
            <person name="Miranda-Saavedra D."/>
            <person name="Barton G.J."/>
            <person name="Westrop G.D."/>
            <person name="Mueller S."/>
            <person name="Dessi D."/>
            <person name="Fiori P.L."/>
            <person name="Ren Q."/>
            <person name="Paulsen I."/>
            <person name="Zhang H."/>
            <person name="Bastida-Corcuera F.D."/>
            <person name="Simoes-Barbosa A."/>
            <person name="Brown M.T."/>
            <person name="Hayes R.D."/>
            <person name="Mukherjee M."/>
            <person name="Okumura C.Y."/>
            <person name="Schneider R."/>
            <person name="Smith A.J."/>
            <person name="Vanacova S."/>
            <person name="Villalvazo M."/>
            <person name="Haas B.J."/>
            <person name="Pertea M."/>
            <person name="Feldblyum T.V."/>
            <person name="Utterback T.R."/>
            <person name="Shu C.L."/>
            <person name="Osoegawa K."/>
            <person name="de Jong P.J."/>
            <person name="Hrdy I."/>
            <person name="Horvathova L."/>
            <person name="Zubacova Z."/>
            <person name="Dolezal P."/>
            <person name="Malik S.B."/>
            <person name="Logsdon J.M. Jr."/>
            <person name="Henze K."/>
            <person name="Gupta A."/>
            <person name="Wang C.C."/>
            <person name="Dunne R.L."/>
            <person name="Upcroft J.A."/>
            <person name="Upcroft P."/>
            <person name="White O."/>
            <person name="Salzberg S.L."/>
            <person name="Tang P."/>
            <person name="Chiu C.-H."/>
            <person name="Lee Y.-S."/>
            <person name="Embley T.M."/>
            <person name="Coombs G.H."/>
            <person name="Mottram J.C."/>
            <person name="Tachezy J."/>
            <person name="Fraser-Liggett C.M."/>
            <person name="Johnson P.J."/>
        </authorList>
    </citation>
    <scope>NUCLEOTIDE SEQUENCE [LARGE SCALE GENOMIC DNA]</scope>
    <source>
        <strain evidence="2">G3</strain>
    </source>
</reference>
<accession>A2F8R9</accession>
<keyword evidence="3" id="KW-1185">Reference proteome</keyword>
<dbReference type="Gene3D" id="1.10.20.10">
    <property type="entry name" value="Histone, subunit A"/>
    <property type="match status" value="1"/>
</dbReference>
<evidence type="ECO:0000313" key="2">
    <source>
        <dbReference type="EMBL" id="EAX98699.1"/>
    </source>
</evidence>
<dbReference type="InterPro" id="IPR009072">
    <property type="entry name" value="Histone-fold"/>
</dbReference>
<dbReference type="SUPFAM" id="SSF47113">
    <property type="entry name" value="Histone-fold"/>
    <property type="match status" value="1"/>
</dbReference>
<name>A2F8R9_TRIV3</name>
<dbReference type="Proteomes" id="UP000001542">
    <property type="component" value="Unassembled WGS sequence"/>
</dbReference>
<sequence length="163" mass="18615">MSSKQLPAFPASKIKEIITQDPDLKDIPKKGIDMLRVAAEEFARYTFKKINEESKKKGKAKMTSQHFVAAINNDPALKAILGQFIVTEEQQNQPHQEEQVEENEAANEQEENEPEAEEKEEEKQPEEEANENEEKDSGEEDPQRSEQPSVEQSEQVSDLEDDM</sequence>
<proteinExistence type="predicted"/>
<evidence type="ECO:0000256" key="1">
    <source>
        <dbReference type="SAM" id="MobiDB-lite"/>
    </source>
</evidence>
<feature type="compositionally biased region" description="Polar residues" evidence="1">
    <location>
        <begin position="145"/>
        <end position="156"/>
    </location>
</feature>
<dbReference type="RefSeq" id="XP_001311629.1">
    <property type="nucleotide sequence ID" value="XM_001311628.1"/>
</dbReference>
<dbReference type="VEuPathDB" id="TrichDB:TVAG_333630"/>
<dbReference type="AlphaFoldDB" id="A2F8R9"/>
<dbReference type="OrthoDB" id="10587869at2759"/>
<dbReference type="KEGG" id="tva:4756499"/>
<dbReference type="GO" id="GO:0046982">
    <property type="term" value="F:protein heterodimerization activity"/>
    <property type="evidence" value="ECO:0007669"/>
    <property type="project" value="InterPro"/>
</dbReference>